<dbReference type="EMBL" id="FPBT01000042">
    <property type="protein sequence ID" value="SFU71219.1"/>
    <property type="molecule type" value="Genomic_DNA"/>
</dbReference>
<evidence type="ECO:0008006" key="3">
    <source>
        <dbReference type="Google" id="ProtNLM"/>
    </source>
</evidence>
<gene>
    <name evidence="1" type="ORF">SAMN05216508_1423</name>
</gene>
<protein>
    <recommendedName>
        <fullName evidence="3">DUF3847 domain-containing protein</fullName>
    </recommendedName>
</protein>
<reference evidence="1 2" key="1">
    <citation type="submission" date="2016-10" db="EMBL/GenBank/DDBJ databases">
        <authorList>
            <person name="de Groot N.N."/>
        </authorList>
    </citation>
    <scope>NUCLEOTIDE SEQUENCE [LARGE SCALE GENOMIC DNA]</scope>
    <source>
        <strain evidence="1 2">KHGC13</strain>
    </source>
</reference>
<dbReference type="AlphaFoldDB" id="A0A1I7IE40"/>
<dbReference type="STRING" id="155865.SAMN05216515_1433"/>
<dbReference type="Proteomes" id="UP000198817">
    <property type="component" value="Unassembled WGS sequence"/>
</dbReference>
<keyword evidence="2" id="KW-1185">Reference proteome</keyword>
<name>A0A1I7IE40_9FIRM</name>
<evidence type="ECO:0000313" key="2">
    <source>
        <dbReference type="Proteomes" id="UP000198817"/>
    </source>
</evidence>
<sequence>MAKKKTHRDYLIEEDKIDQQIRIQMQRLKSTKNLEHRYRMKERTLRLCNIGRTVTQYMPLEEFPDDAITEVLEALFESPKIHDWMKRAKARSAECEETR</sequence>
<dbReference type="RefSeq" id="WP_090472197.1">
    <property type="nucleotide sequence ID" value="NZ_FOWF01000043.1"/>
</dbReference>
<accession>A0A1I7IE40</accession>
<proteinExistence type="predicted"/>
<organism evidence="1 2">
    <name type="scientific">Eubacterium pyruvativorans</name>
    <dbReference type="NCBI Taxonomy" id="155865"/>
    <lineage>
        <taxon>Bacteria</taxon>
        <taxon>Bacillati</taxon>
        <taxon>Bacillota</taxon>
        <taxon>Clostridia</taxon>
        <taxon>Eubacteriales</taxon>
        <taxon>Eubacteriaceae</taxon>
        <taxon>Eubacterium</taxon>
    </lineage>
</organism>
<evidence type="ECO:0000313" key="1">
    <source>
        <dbReference type="EMBL" id="SFU71219.1"/>
    </source>
</evidence>